<dbReference type="InterPro" id="IPR046335">
    <property type="entry name" value="LacI/GalR-like_sensor"/>
</dbReference>
<evidence type="ECO:0000313" key="6">
    <source>
        <dbReference type="EMBL" id="MBB4764535.1"/>
    </source>
</evidence>
<dbReference type="EMBL" id="JACHNH010000001">
    <property type="protein sequence ID" value="MBB4764535.1"/>
    <property type="molecule type" value="Genomic_DNA"/>
</dbReference>
<dbReference type="GO" id="GO:0003700">
    <property type="term" value="F:DNA-binding transcription factor activity"/>
    <property type="evidence" value="ECO:0007669"/>
    <property type="project" value="InterPro"/>
</dbReference>
<dbReference type="InterPro" id="IPR036388">
    <property type="entry name" value="WH-like_DNA-bd_sf"/>
</dbReference>
<dbReference type="AlphaFoldDB" id="A0A7W7I198"/>
<evidence type="ECO:0000256" key="1">
    <source>
        <dbReference type="ARBA" id="ARBA00023015"/>
    </source>
</evidence>
<dbReference type="Proteomes" id="UP000578112">
    <property type="component" value="Unassembled WGS sequence"/>
</dbReference>
<dbReference type="InterPro" id="IPR036390">
    <property type="entry name" value="WH_DNA-bd_sf"/>
</dbReference>
<keyword evidence="1" id="KW-0805">Transcription regulation</keyword>
<evidence type="ECO:0000256" key="4">
    <source>
        <dbReference type="SAM" id="MobiDB-lite"/>
    </source>
</evidence>
<dbReference type="PANTHER" id="PTHR30146:SF155">
    <property type="entry name" value="ALANINE RACEMASE"/>
    <property type="match status" value="1"/>
</dbReference>
<dbReference type="Pfam" id="PF13377">
    <property type="entry name" value="Peripla_BP_3"/>
    <property type="match status" value="1"/>
</dbReference>
<comment type="caution">
    <text evidence="6">The sequence shown here is derived from an EMBL/GenBank/DDBJ whole genome shotgun (WGS) entry which is preliminary data.</text>
</comment>
<dbReference type="SMART" id="SM00420">
    <property type="entry name" value="HTH_DEOR"/>
    <property type="match status" value="1"/>
</dbReference>
<evidence type="ECO:0000259" key="5">
    <source>
        <dbReference type="PROSITE" id="PS51000"/>
    </source>
</evidence>
<dbReference type="PANTHER" id="PTHR30146">
    <property type="entry name" value="LACI-RELATED TRANSCRIPTIONAL REPRESSOR"/>
    <property type="match status" value="1"/>
</dbReference>
<dbReference type="InterPro" id="IPR018356">
    <property type="entry name" value="Tscrpt_reg_HTH_DeoR_CS"/>
</dbReference>
<name>A0A7W7I198_9ACTN</name>
<evidence type="ECO:0000256" key="2">
    <source>
        <dbReference type="ARBA" id="ARBA00023125"/>
    </source>
</evidence>
<reference evidence="6 7" key="1">
    <citation type="submission" date="2020-08" db="EMBL/GenBank/DDBJ databases">
        <title>Sequencing the genomes of 1000 actinobacteria strains.</title>
        <authorList>
            <person name="Klenk H.-P."/>
        </authorList>
    </citation>
    <scope>NUCLEOTIDE SEQUENCE [LARGE SCALE GENOMIC DNA]</scope>
    <source>
        <strain evidence="6 7">DSM 43149</strain>
    </source>
</reference>
<dbReference type="PROSITE" id="PS00894">
    <property type="entry name" value="HTH_DEOR_1"/>
    <property type="match status" value="1"/>
</dbReference>
<evidence type="ECO:0000313" key="7">
    <source>
        <dbReference type="Proteomes" id="UP000578112"/>
    </source>
</evidence>
<evidence type="ECO:0000256" key="3">
    <source>
        <dbReference type="ARBA" id="ARBA00023163"/>
    </source>
</evidence>
<dbReference type="Gene3D" id="1.10.10.10">
    <property type="entry name" value="Winged helix-like DNA-binding domain superfamily/Winged helix DNA-binding domain"/>
    <property type="match status" value="1"/>
</dbReference>
<dbReference type="Gene3D" id="3.40.50.2300">
    <property type="match status" value="3"/>
</dbReference>
<gene>
    <name evidence="6" type="ORF">BJ971_005091</name>
</gene>
<dbReference type="RefSeq" id="WP_239087173.1">
    <property type="nucleotide sequence ID" value="NZ_BOMK01000003.1"/>
</dbReference>
<dbReference type="PRINTS" id="PR00037">
    <property type="entry name" value="HTHLACR"/>
</dbReference>
<keyword evidence="2 6" id="KW-0238">DNA-binding</keyword>
<dbReference type="GO" id="GO:0000976">
    <property type="term" value="F:transcription cis-regulatory region binding"/>
    <property type="evidence" value="ECO:0007669"/>
    <property type="project" value="TreeGrafter"/>
</dbReference>
<organism evidence="6 7">
    <name type="scientific">Actinoplanes digitatis</name>
    <dbReference type="NCBI Taxonomy" id="1868"/>
    <lineage>
        <taxon>Bacteria</taxon>
        <taxon>Bacillati</taxon>
        <taxon>Actinomycetota</taxon>
        <taxon>Actinomycetes</taxon>
        <taxon>Micromonosporales</taxon>
        <taxon>Micromonosporaceae</taxon>
        <taxon>Actinoplanes</taxon>
    </lineage>
</organism>
<feature type="domain" description="HTH deoR-type" evidence="5">
    <location>
        <begin position="1"/>
        <end position="55"/>
    </location>
</feature>
<dbReference type="SUPFAM" id="SSF53822">
    <property type="entry name" value="Periplasmic binding protein-like I"/>
    <property type="match status" value="1"/>
</dbReference>
<keyword evidence="3" id="KW-0804">Transcription</keyword>
<accession>A0A7W7I198</accession>
<dbReference type="InterPro" id="IPR001034">
    <property type="entry name" value="DeoR_HTH"/>
</dbReference>
<proteinExistence type="predicted"/>
<protein>
    <submittedName>
        <fullName evidence="6">DNA-binding LacI/PurR family transcriptional regulator</fullName>
    </submittedName>
</protein>
<sequence>MQRRERLMIELRQHGAVRVVELAELLQVSQITVRRDIAALAQARLLTKVHGGAVLPTELAPAPRRARKPATRFTLGMVVPTLDFFWPPVIAGARTASAVLGVDIRLRGSSYDVGEDRRQITRLLDSEQISGLLLAPDLDSEHGEEMLAWIAGLPVPCVMMERQTPSARLDSVKEAERTPPAKRSSASPLEWVRSDHDAGVETALRHLVRQGNRRIGLVLTPISPNADHIAQGFARACSRLNLAGDLVFRASVRPGTPDHRSHLAAILRRCQQAGATALVVHSDPDAISLVQFCAEQGIAIPQDLAIVSYDDEIAQLGEPPLTAIRPAKGHLGRMAVELLVSRLIEGSRRPAHRLLVVPELVVRSSSVRPTRH</sequence>
<dbReference type="InterPro" id="IPR028082">
    <property type="entry name" value="Peripla_BP_I"/>
</dbReference>
<feature type="region of interest" description="Disordered" evidence="4">
    <location>
        <begin position="168"/>
        <end position="189"/>
    </location>
</feature>
<dbReference type="SUPFAM" id="SSF46785">
    <property type="entry name" value="Winged helix' DNA-binding domain"/>
    <property type="match status" value="1"/>
</dbReference>
<keyword evidence="7" id="KW-1185">Reference proteome</keyword>
<dbReference type="PROSITE" id="PS51000">
    <property type="entry name" value="HTH_DEOR_2"/>
    <property type="match status" value="1"/>
</dbReference>
<dbReference type="Pfam" id="PF08220">
    <property type="entry name" value="HTH_DeoR"/>
    <property type="match status" value="1"/>
</dbReference>
<feature type="compositionally biased region" description="Basic and acidic residues" evidence="4">
    <location>
        <begin position="170"/>
        <end position="179"/>
    </location>
</feature>